<evidence type="ECO:0000313" key="1">
    <source>
        <dbReference type="EMBL" id="KAH8989836.1"/>
    </source>
</evidence>
<dbReference type="AlphaFoldDB" id="A0AAD4LIK7"/>
<sequence>METQIWVSIPWLLRLFPFQGDDISSVGHLRRAIWRDVISPLGATLGRQELTIFDCSLRSLLVPVPMEPRNTLHIRAVCTPHDNGLAGARDTDPVPPRWSEPGNLHVYLYVDLGSVVEIAEQLYTTLWGEDLNVILEEISDGGTTWKYVPKTHIGHLKISELGYNETRGLLVRPEYDVAFDVLKEDHRTERNCGGVVVTGQPGIGKTCFLYYLLFRRLSERKPVALEQRDFFILFHEGGVYRYPLNADPKYFPAGTWALSDSNGEPAVAQPCSAFLTVSERKTAWLIQTTSPVETRWKNWRKTCKAGMFVMNHVSIEDITALSKVLNLDISNIQRLYRKWGPSARTCLDLLQFDAEAEHEHSVTSAARRFVENPSKIVNFDEANVSHRLFSIRPKGQDRTGRRIQIAEIATDHIKEIISYAAADANAQVQIDFFQMILTQPSFKVPAGTMFEGFVLSWLYARPNAEPLRCFATNQADLEIPPCGKEQTTFFDRNSTLSKKEVNGCDKPPFCLLPKPKNFSTADAIVITDEFVITIQVTVSTEHGAKKDGFDEIKKIIPASLRTQKNKPKQYKPWRHVFITHSDHWAESLRKQNLLGLPDGALVYSGVFDILRSGITSKHVEAFNEKQKEKKQSGNSMEVD</sequence>
<name>A0AAD4LIK7_9AGAM</name>
<dbReference type="Proteomes" id="UP001201163">
    <property type="component" value="Unassembled WGS sequence"/>
</dbReference>
<protein>
    <recommendedName>
        <fullName evidence="3">Crinkler (CRN) family protein</fullName>
    </recommendedName>
</protein>
<keyword evidence="2" id="KW-1185">Reference proteome</keyword>
<evidence type="ECO:0008006" key="3">
    <source>
        <dbReference type="Google" id="ProtNLM"/>
    </source>
</evidence>
<dbReference type="PANTHER" id="PTHR33129:SF1">
    <property type="entry name" value="ATP-BINDING PROTEIN"/>
    <property type="match status" value="1"/>
</dbReference>
<reference evidence="1" key="1">
    <citation type="submission" date="2022-01" db="EMBL/GenBank/DDBJ databases">
        <title>Comparative genomics reveals a dynamic genome evolution in the ectomycorrhizal milk-cap (Lactarius) mushrooms.</title>
        <authorList>
            <consortium name="DOE Joint Genome Institute"/>
            <person name="Lebreton A."/>
            <person name="Tang N."/>
            <person name="Kuo A."/>
            <person name="LaButti K."/>
            <person name="Drula E."/>
            <person name="Barry K."/>
            <person name="Clum A."/>
            <person name="Lipzen A."/>
            <person name="Mousain D."/>
            <person name="Ng V."/>
            <person name="Wang R."/>
            <person name="Wang X."/>
            <person name="Dai Y."/>
            <person name="Henrissat B."/>
            <person name="Grigoriev I.V."/>
            <person name="Guerin-Laguette A."/>
            <person name="Yu F."/>
            <person name="Martin F.M."/>
        </authorList>
    </citation>
    <scope>NUCLEOTIDE SEQUENCE</scope>
    <source>
        <strain evidence="1">QP</strain>
    </source>
</reference>
<evidence type="ECO:0000313" key="2">
    <source>
        <dbReference type="Proteomes" id="UP001201163"/>
    </source>
</evidence>
<dbReference type="InterPro" id="IPR052980">
    <property type="entry name" value="Crinkler_effector"/>
</dbReference>
<proteinExistence type="predicted"/>
<organism evidence="1 2">
    <name type="scientific">Lactarius akahatsu</name>
    <dbReference type="NCBI Taxonomy" id="416441"/>
    <lineage>
        <taxon>Eukaryota</taxon>
        <taxon>Fungi</taxon>
        <taxon>Dikarya</taxon>
        <taxon>Basidiomycota</taxon>
        <taxon>Agaricomycotina</taxon>
        <taxon>Agaricomycetes</taxon>
        <taxon>Russulales</taxon>
        <taxon>Russulaceae</taxon>
        <taxon>Lactarius</taxon>
    </lineage>
</organism>
<gene>
    <name evidence="1" type="ORF">EDB92DRAFT_1947125</name>
</gene>
<dbReference type="EMBL" id="JAKELL010000034">
    <property type="protein sequence ID" value="KAH8989836.1"/>
    <property type="molecule type" value="Genomic_DNA"/>
</dbReference>
<dbReference type="PANTHER" id="PTHR33129">
    <property type="entry name" value="PROTEIN KINASE DOMAIN-CONTAINING PROTEIN-RELATED"/>
    <property type="match status" value="1"/>
</dbReference>
<accession>A0AAD4LIK7</accession>
<comment type="caution">
    <text evidence="1">The sequence shown here is derived from an EMBL/GenBank/DDBJ whole genome shotgun (WGS) entry which is preliminary data.</text>
</comment>